<name>A0AAN8GVR0_CHAGU</name>
<feature type="region of interest" description="Disordered" evidence="1">
    <location>
        <begin position="47"/>
        <end position="101"/>
    </location>
</feature>
<feature type="compositionally biased region" description="Basic and acidic residues" evidence="1">
    <location>
        <begin position="81"/>
        <end position="97"/>
    </location>
</feature>
<dbReference type="AlphaFoldDB" id="A0AAN8GVR0"/>
<accession>A0AAN8GVR0</accession>
<feature type="compositionally biased region" description="Basic and acidic residues" evidence="1">
    <location>
        <begin position="55"/>
        <end position="64"/>
    </location>
</feature>
<evidence type="ECO:0000313" key="3">
    <source>
        <dbReference type="Proteomes" id="UP001331515"/>
    </source>
</evidence>
<keyword evidence="3" id="KW-1185">Reference proteome</keyword>
<gene>
    <name evidence="2" type="ORF">CgunFtcFv8_006660</name>
</gene>
<proteinExistence type="predicted"/>
<comment type="caution">
    <text evidence="2">The sequence shown here is derived from an EMBL/GenBank/DDBJ whole genome shotgun (WGS) entry which is preliminary data.</text>
</comment>
<sequence>MLCPQKGWYIADSFRSFCSFSSASTAANWFHQRGEERRGRQQCNLMNETQSSDVNGDRLTHETRGPGGPSYKSRAAAVRGAESRRTEQRNPGRRGDRASATTVNTFSHVCANKQPLKAQNSQVSACQRDFQQRDVPSGKLESP</sequence>
<reference evidence="2 3" key="1">
    <citation type="journal article" date="2023" name="Mol. Biol. Evol.">
        <title>Genomics of Secondarily Temperate Adaptation in the Only Non-Antarctic Icefish.</title>
        <authorList>
            <person name="Rivera-Colon A.G."/>
            <person name="Rayamajhi N."/>
            <person name="Minhas B.F."/>
            <person name="Madrigal G."/>
            <person name="Bilyk K.T."/>
            <person name="Yoon V."/>
            <person name="Hune M."/>
            <person name="Gregory S."/>
            <person name="Cheng C.H.C."/>
            <person name="Catchen J.M."/>
        </authorList>
    </citation>
    <scope>NUCLEOTIDE SEQUENCE [LARGE SCALE GENOMIC DNA]</scope>
    <source>
        <tissue evidence="2">White muscle</tissue>
    </source>
</reference>
<organism evidence="2 3">
    <name type="scientific">Champsocephalus gunnari</name>
    <name type="common">Mackerel icefish</name>
    <dbReference type="NCBI Taxonomy" id="52237"/>
    <lineage>
        <taxon>Eukaryota</taxon>
        <taxon>Metazoa</taxon>
        <taxon>Chordata</taxon>
        <taxon>Craniata</taxon>
        <taxon>Vertebrata</taxon>
        <taxon>Euteleostomi</taxon>
        <taxon>Actinopterygii</taxon>
        <taxon>Neopterygii</taxon>
        <taxon>Teleostei</taxon>
        <taxon>Neoteleostei</taxon>
        <taxon>Acanthomorphata</taxon>
        <taxon>Eupercaria</taxon>
        <taxon>Perciformes</taxon>
        <taxon>Notothenioidei</taxon>
        <taxon>Channichthyidae</taxon>
        <taxon>Champsocephalus</taxon>
    </lineage>
</organism>
<feature type="region of interest" description="Disordered" evidence="1">
    <location>
        <begin position="116"/>
        <end position="143"/>
    </location>
</feature>
<evidence type="ECO:0000313" key="2">
    <source>
        <dbReference type="EMBL" id="KAK5893824.1"/>
    </source>
</evidence>
<dbReference type="EMBL" id="JAURVH010001535">
    <property type="protein sequence ID" value="KAK5893824.1"/>
    <property type="molecule type" value="Genomic_DNA"/>
</dbReference>
<evidence type="ECO:0000256" key="1">
    <source>
        <dbReference type="SAM" id="MobiDB-lite"/>
    </source>
</evidence>
<protein>
    <submittedName>
        <fullName evidence="2">Uncharacterized protein</fullName>
    </submittedName>
</protein>
<dbReference type="Proteomes" id="UP001331515">
    <property type="component" value="Unassembled WGS sequence"/>
</dbReference>